<dbReference type="EMBL" id="RBZP01000019">
    <property type="protein sequence ID" value="RKQ30250.1"/>
    <property type="molecule type" value="Genomic_DNA"/>
</dbReference>
<protein>
    <recommendedName>
        <fullName evidence="2">YdbS-like PH domain-containing protein</fullName>
    </recommendedName>
</protein>
<dbReference type="PANTHER" id="PTHR34473">
    <property type="entry name" value="UPF0699 TRANSMEMBRANE PROTEIN YDBS"/>
    <property type="match status" value="1"/>
</dbReference>
<keyword evidence="1" id="KW-0812">Transmembrane</keyword>
<evidence type="ECO:0000313" key="4">
    <source>
        <dbReference type="Proteomes" id="UP000269301"/>
    </source>
</evidence>
<sequence>MENNVLHENREPIRKLHPLWMFAEFLKSIKGLFFFFIFLSVVLGFSSHSIFSIYGFIGICLFLCYQIVSILLEWKHFGYSIQDDELFIKKGRFLTIKRYFPINRIQSLNQSTPFFHRLFGLTSLLIDAGSSDKDSSIKLEMISIQDANDIKKQLSKLGNGTIDITEEDHTNEETALEDTKQKLKKHYEISVKEILVASLTSLRLLFFLTLVYSVYSEISHFFSIDQYVDQFIDIFLSSWFLTITGIVLLLVLSMLYGVLKTYIQYGGFTVASDSNHIYIAKGKINTTYSSIAKDRIQALTMNSSFVHKLLHIVQVKMISATDTEDEVIQASNVLFPFIHKYRARNLIAEVTQEFHIKNNMMRIPRSSILVKLLRTMILWLLIPVFLYYFYPGFWYIATIIFALTILSQIVSGLYSSYSINGSFMQIEKGALSTKFFITNRDKIERLIVTETAIQRKLGLASMKIISRAKPTKTTTIHDIPKEAANRYYEWYLEGTRGQVPRPPSCLAFIDKN</sequence>
<dbReference type="PANTHER" id="PTHR34473:SF2">
    <property type="entry name" value="UPF0699 TRANSMEMBRANE PROTEIN YDBT"/>
    <property type="match status" value="1"/>
</dbReference>
<name>A0A494ZW57_9BACI</name>
<feature type="domain" description="YdbS-like PH" evidence="2">
    <location>
        <begin position="74"/>
        <end position="154"/>
    </location>
</feature>
<dbReference type="AlphaFoldDB" id="A0A494ZW57"/>
<proteinExistence type="predicted"/>
<organism evidence="3 4">
    <name type="scientific">Oceanobacillus halophilus</name>
    <dbReference type="NCBI Taxonomy" id="930130"/>
    <lineage>
        <taxon>Bacteria</taxon>
        <taxon>Bacillati</taxon>
        <taxon>Bacillota</taxon>
        <taxon>Bacilli</taxon>
        <taxon>Bacillales</taxon>
        <taxon>Bacillaceae</taxon>
        <taxon>Oceanobacillus</taxon>
    </lineage>
</organism>
<feature type="transmembrane region" description="Helical" evidence="1">
    <location>
        <begin position="368"/>
        <end position="388"/>
    </location>
</feature>
<keyword evidence="4" id="KW-1185">Reference proteome</keyword>
<evidence type="ECO:0000259" key="2">
    <source>
        <dbReference type="Pfam" id="PF03703"/>
    </source>
</evidence>
<feature type="transmembrane region" description="Helical" evidence="1">
    <location>
        <begin position="394"/>
        <end position="414"/>
    </location>
</feature>
<reference evidence="3 4" key="1">
    <citation type="journal article" date="2016" name="Int. J. Syst. Evol. Microbiol.">
        <title>Oceanobacillus halophilus sp. nov., a novel moderately halophilic bacterium from a hypersaline lake.</title>
        <authorList>
            <person name="Amoozegar M.A."/>
            <person name="Bagheri M."/>
            <person name="Makhdoumi A."/>
            <person name="Nikou M.M."/>
            <person name="Fazeli S.A.S."/>
            <person name="Schumann P."/>
            <person name="Sproer C."/>
            <person name="Sanchez-Porro C."/>
            <person name="Ventosa A."/>
        </authorList>
    </citation>
    <scope>NUCLEOTIDE SEQUENCE [LARGE SCALE GENOMIC DNA]</scope>
    <source>
        <strain evidence="3 4">DSM 23996</strain>
    </source>
</reference>
<dbReference type="RefSeq" id="WP_121205649.1">
    <property type="nucleotide sequence ID" value="NZ_RBZP01000019.1"/>
</dbReference>
<accession>A0A494ZW57</accession>
<dbReference type="Proteomes" id="UP000269301">
    <property type="component" value="Unassembled WGS sequence"/>
</dbReference>
<dbReference type="Pfam" id="PF03703">
    <property type="entry name" value="bPH_2"/>
    <property type="match status" value="2"/>
</dbReference>
<dbReference type="InterPro" id="IPR005182">
    <property type="entry name" value="YdbS-like_PH"/>
</dbReference>
<feature type="transmembrane region" description="Helical" evidence="1">
    <location>
        <begin position="235"/>
        <end position="259"/>
    </location>
</feature>
<dbReference type="InterPro" id="IPR014529">
    <property type="entry name" value="UCP026631"/>
</dbReference>
<feature type="domain" description="YdbS-like PH" evidence="2">
    <location>
        <begin position="416"/>
        <end position="491"/>
    </location>
</feature>
<keyword evidence="1" id="KW-1133">Transmembrane helix</keyword>
<dbReference type="PIRSF" id="PIRSF026631">
    <property type="entry name" value="UCP026631"/>
    <property type="match status" value="1"/>
</dbReference>
<feature type="transmembrane region" description="Helical" evidence="1">
    <location>
        <begin position="194"/>
        <end position="215"/>
    </location>
</feature>
<evidence type="ECO:0000313" key="3">
    <source>
        <dbReference type="EMBL" id="RKQ30250.1"/>
    </source>
</evidence>
<keyword evidence="1" id="KW-0472">Membrane</keyword>
<dbReference type="OrthoDB" id="2195155at2"/>
<comment type="caution">
    <text evidence="3">The sequence shown here is derived from an EMBL/GenBank/DDBJ whole genome shotgun (WGS) entry which is preliminary data.</text>
</comment>
<feature type="transmembrane region" description="Helical" evidence="1">
    <location>
        <begin position="21"/>
        <end position="45"/>
    </location>
</feature>
<evidence type="ECO:0000256" key="1">
    <source>
        <dbReference type="SAM" id="Phobius"/>
    </source>
</evidence>
<feature type="transmembrane region" description="Helical" evidence="1">
    <location>
        <begin position="51"/>
        <end position="72"/>
    </location>
</feature>
<gene>
    <name evidence="3" type="ORF">D8M06_16295</name>
</gene>